<proteinExistence type="predicted"/>
<feature type="signal peptide" evidence="1">
    <location>
        <begin position="1"/>
        <end position="18"/>
    </location>
</feature>
<evidence type="ECO:0000313" key="2">
    <source>
        <dbReference type="EMBL" id="CEK58999.1"/>
    </source>
</evidence>
<keyword evidence="1" id="KW-0732">Signal</keyword>
<dbReference type="EMBL" id="HACG01012134">
    <property type="protein sequence ID" value="CEK58999.1"/>
    <property type="molecule type" value="Transcribed_RNA"/>
</dbReference>
<sequence>MQLLVVFLTMTFTSSILAQCNRSKWDGLRVTWNQNPEDPNYFVRFPRTESDALNQGFKIIGTCDMRARWRGKRYIRNDDDYTVVLLFDKNGYIAGIQTTIPKSYKSPYLSTKLQPPLVSDGDRWMITAYFTDPSKICTTGRTKEEFDKEGTGSNLYLQNSTIPEESFVVPNRQEDTKSAHWVTARCVKYMGVHHYYKLSLDLACEELFPVAPLYNKGELTALSWTFLYDLPGERYEHAAANIFPLFMDPVPRCIDNIERATTMHIYFIDNIQLITCP</sequence>
<reference evidence="2" key="1">
    <citation type="submission" date="2014-12" db="EMBL/GenBank/DDBJ databases">
        <title>Insight into the proteome of Arion vulgaris.</title>
        <authorList>
            <person name="Aradska J."/>
            <person name="Bulat T."/>
            <person name="Smidak R."/>
            <person name="Sarate P."/>
            <person name="Gangsoo J."/>
            <person name="Sialana F."/>
            <person name="Bilban M."/>
            <person name="Lubec G."/>
        </authorList>
    </citation>
    <scope>NUCLEOTIDE SEQUENCE</scope>
    <source>
        <tissue evidence="2">Skin</tissue>
    </source>
</reference>
<dbReference type="AlphaFoldDB" id="A0A0B6YRW2"/>
<name>A0A0B6YRW2_9EUPU</name>
<evidence type="ECO:0000256" key="1">
    <source>
        <dbReference type="SAM" id="SignalP"/>
    </source>
</evidence>
<feature type="chain" id="PRO_5002111972" evidence="1">
    <location>
        <begin position="19"/>
        <end position="277"/>
    </location>
</feature>
<protein>
    <submittedName>
        <fullName evidence="2">Uncharacterized protein</fullName>
    </submittedName>
</protein>
<accession>A0A0B6YRW2</accession>
<gene>
    <name evidence="2" type="primary">ORF34851</name>
</gene>
<organism evidence="2">
    <name type="scientific">Arion vulgaris</name>
    <dbReference type="NCBI Taxonomy" id="1028688"/>
    <lineage>
        <taxon>Eukaryota</taxon>
        <taxon>Metazoa</taxon>
        <taxon>Spiralia</taxon>
        <taxon>Lophotrochozoa</taxon>
        <taxon>Mollusca</taxon>
        <taxon>Gastropoda</taxon>
        <taxon>Heterobranchia</taxon>
        <taxon>Euthyneura</taxon>
        <taxon>Panpulmonata</taxon>
        <taxon>Eupulmonata</taxon>
        <taxon>Stylommatophora</taxon>
        <taxon>Helicina</taxon>
        <taxon>Arionoidea</taxon>
        <taxon>Arionidae</taxon>
        <taxon>Arion</taxon>
    </lineage>
</organism>